<dbReference type="InterPro" id="IPR003111">
    <property type="entry name" value="Lon_prtase_N"/>
</dbReference>
<dbReference type="PANTHER" id="PTHR46732:SF8">
    <property type="entry name" value="ATP-DEPENDENT PROTEASE LA (LON) DOMAIN PROTEIN"/>
    <property type="match status" value="1"/>
</dbReference>
<reference evidence="3 4" key="1">
    <citation type="journal article" date="2010" name="Science">
        <title>Genomic analysis of organismal complexity in the multicellular green alga Volvox carteri.</title>
        <authorList>
            <person name="Prochnik S.E."/>
            <person name="Umen J."/>
            <person name="Nedelcu A.M."/>
            <person name="Hallmann A."/>
            <person name="Miller S.M."/>
            <person name="Nishii I."/>
            <person name="Ferris P."/>
            <person name="Kuo A."/>
            <person name="Mitros T."/>
            <person name="Fritz-Laylin L.K."/>
            <person name="Hellsten U."/>
            <person name="Chapman J."/>
            <person name="Simakov O."/>
            <person name="Rensing S.A."/>
            <person name="Terry A."/>
            <person name="Pangilinan J."/>
            <person name="Kapitonov V."/>
            <person name="Jurka J."/>
            <person name="Salamov A."/>
            <person name="Shapiro H."/>
            <person name="Schmutz J."/>
            <person name="Grimwood J."/>
            <person name="Lindquist E."/>
            <person name="Lucas S."/>
            <person name="Grigoriev I.V."/>
            <person name="Schmitt R."/>
            <person name="Kirk D."/>
            <person name="Rokhsar D.S."/>
        </authorList>
    </citation>
    <scope>NUCLEOTIDE SEQUENCE [LARGE SCALE GENOMIC DNA]</scope>
    <source>
        <strain evidence="4">f. Nagariensis / Eve</strain>
    </source>
</reference>
<dbReference type="RefSeq" id="XP_002946172.1">
    <property type="nucleotide sequence ID" value="XM_002946126.1"/>
</dbReference>
<accession>D8TI30</accession>
<feature type="region of interest" description="Disordered" evidence="1">
    <location>
        <begin position="647"/>
        <end position="742"/>
    </location>
</feature>
<feature type="compositionally biased region" description="Gly residues" evidence="1">
    <location>
        <begin position="671"/>
        <end position="680"/>
    </location>
</feature>
<dbReference type="Pfam" id="PF02190">
    <property type="entry name" value="LON_substr_bdg"/>
    <property type="match status" value="1"/>
</dbReference>
<feature type="region of interest" description="Disordered" evidence="1">
    <location>
        <begin position="58"/>
        <end position="109"/>
    </location>
</feature>
<dbReference type="InterPro" id="IPR046336">
    <property type="entry name" value="Lon_prtase_N_sf"/>
</dbReference>
<feature type="compositionally biased region" description="Acidic residues" evidence="1">
    <location>
        <begin position="561"/>
        <end position="571"/>
    </location>
</feature>
<sequence length="775" mass="80414">MAHLVSLRFAEAAQLYATAGGYAERFLKSSKEKAARLADHLKTMRGLRLIECDPVEATGYSSSNTTPATEPQTRSVPHAVGSLSQTNPEPLSSQDSDPSPPPRPHLPSLSLQDLPLWRADSVVLPGQQALLHIHTPHYVHMFDRLFATSGGPGQLFGHLHLPAGSRNLGAAEWALCAPGSRAPAVGVLMEVNRAVRLQDGKLMVLATALCRIQVRQCLSETPYSRARTELFHDDELLESYHAAGLTAVLGTDTGSSASPSISVAACAGTVPMSSMGPALGTPLPDHPAMQQLQAQVHGVDGGASTPAGMLLHTAAADAALHAAGVAAQAAATAATWRWLEYEAFTARAAAWPGRRPAEGTDPWDTRRLVSELVDHGVLSIVPFADGPVAGRWDLASLRDVAAADAVAAAAAAAAAGCVAVSGPDPPRFVAHEESDTTGAGPSDSGGREAAPGGASNSSSQRSAAAVLDVQEGDEGPGMSTGKDQAAAAEQQRPDSCLRPMDSPACAPPLATDRGLEPSPDAVPPKPSSSGRGEAEGSQPEGTSRRTFSAFGSAERGRGEEDRDEEKDEEADLTGHTTYDLVLLESQLWQELDSLAVLQARVNQQRLGLPLGLLQLRPSGALAAAQLAAAAPPSVACRRPETVATAAECAHGSEPEQPYTAEDPALDTPAAGDGGDCGSGAAGSDSATTVRESVNSTVADVTEDYSLAGRGRSGDTAEDSSEGAVQQQPQPVLPHGTVQPHVHPASEGLDVYCHPDYPLERRIMRLSYAAAGIFIE</sequence>
<dbReference type="SUPFAM" id="SSF88697">
    <property type="entry name" value="PUA domain-like"/>
    <property type="match status" value="1"/>
</dbReference>
<dbReference type="PANTHER" id="PTHR46732">
    <property type="entry name" value="ATP-DEPENDENT PROTEASE LA (LON) DOMAIN PROTEIN"/>
    <property type="match status" value="1"/>
</dbReference>
<protein>
    <recommendedName>
        <fullName evidence="2">Lon N-terminal domain-containing protein</fullName>
    </recommendedName>
</protein>
<name>D8TI30_VOLCA</name>
<dbReference type="Proteomes" id="UP000001058">
    <property type="component" value="Unassembled WGS sequence"/>
</dbReference>
<evidence type="ECO:0000259" key="2">
    <source>
        <dbReference type="Pfam" id="PF02190"/>
    </source>
</evidence>
<feature type="region of interest" description="Disordered" evidence="1">
    <location>
        <begin position="426"/>
        <end position="572"/>
    </location>
</feature>
<keyword evidence="4" id="KW-1185">Reference proteome</keyword>
<feature type="compositionally biased region" description="Low complexity" evidence="1">
    <location>
        <begin position="454"/>
        <end position="465"/>
    </location>
</feature>
<dbReference type="KEGG" id="vcn:VOLCADRAFT_86177"/>
<feature type="compositionally biased region" description="Low complexity" evidence="1">
    <location>
        <begin position="88"/>
        <end position="97"/>
    </location>
</feature>
<gene>
    <name evidence="3" type="ORF">VOLCADRAFT_86177</name>
</gene>
<feature type="compositionally biased region" description="Polar residues" evidence="1">
    <location>
        <begin position="59"/>
        <end position="75"/>
    </location>
</feature>
<proteinExistence type="predicted"/>
<evidence type="ECO:0000313" key="3">
    <source>
        <dbReference type="EMBL" id="EFJ53167.1"/>
    </source>
</evidence>
<dbReference type="OrthoDB" id="548817at2759"/>
<dbReference type="InterPro" id="IPR015947">
    <property type="entry name" value="PUA-like_sf"/>
</dbReference>
<organism evidence="4">
    <name type="scientific">Volvox carteri f. nagariensis</name>
    <dbReference type="NCBI Taxonomy" id="3068"/>
    <lineage>
        <taxon>Eukaryota</taxon>
        <taxon>Viridiplantae</taxon>
        <taxon>Chlorophyta</taxon>
        <taxon>core chlorophytes</taxon>
        <taxon>Chlorophyceae</taxon>
        <taxon>CS clade</taxon>
        <taxon>Chlamydomonadales</taxon>
        <taxon>Volvocaceae</taxon>
        <taxon>Volvox</taxon>
    </lineage>
</organism>
<feature type="domain" description="Lon N-terminal" evidence="2">
    <location>
        <begin position="120"/>
        <end position="233"/>
    </location>
</feature>
<feature type="compositionally biased region" description="Polar residues" evidence="1">
    <location>
        <begin position="687"/>
        <end position="698"/>
    </location>
</feature>
<dbReference type="AlphaFoldDB" id="D8TI30"/>
<dbReference type="Gene3D" id="2.30.130.40">
    <property type="entry name" value="LON domain-like"/>
    <property type="match status" value="1"/>
</dbReference>
<dbReference type="eggNOG" id="ENOG502S8AA">
    <property type="taxonomic scope" value="Eukaryota"/>
</dbReference>
<dbReference type="EMBL" id="GL378323">
    <property type="protein sequence ID" value="EFJ53167.1"/>
    <property type="molecule type" value="Genomic_DNA"/>
</dbReference>
<feature type="non-terminal residue" evidence="3">
    <location>
        <position position="775"/>
    </location>
</feature>
<dbReference type="InParanoid" id="D8TI30"/>
<evidence type="ECO:0000256" key="1">
    <source>
        <dbReference type="SAM" id="MobiDB-lite"/>
    </source>
</evidence>
<evidence type="ECO:0000313" key="4">
    <source>
        <dbReference type="Proteomes" id="UP000001058"/>
    </source>
</evidence>
<dbReference type="GeneID" id="9622014"/>